<dbReference type="EMBL" id="KI395026">
    <property type="protein sequence ID" value="ERM99346.1"/>
    <property type="molecule type" value="Genomic_DNA"/>
</dbReference>
<dbReference type="Proteomes" id="UP000017836">
    <property type="component" value="Unassembled WGS sequence"/>
</dbReference>
<evidence type="ECO:0000313" key="3">
    <source>
        <dbReference type="Proteomes" id="UP000017836"/>
    </source>
</evidence>
<evidence type="ECO:0000256" key="1">
    <source>
        <dbReference type="SAM" id="MobiDB-lite"/>
    </source>
</evidence>
<dbReference type="Gramene" id="ERM99346">
    <property type="protein sequence ID" value="ERM99346"/>
    <property type="gene ID" value="AMTR_s00108p00118030"/>
</dbReference>
<reference evidence="3" key="1">
    <citation type="journal article" date="2013" name="Science">
        <title>The Amborella genome and the evolution of flowering plants.</title>
        <authorList>
            <consortium name="Amborella Genome Project"/>
        </authorList>
    </citation>
    <scope>NUCLEOTIDE SEQUENCE [LARGE SCALE GENOMIC DNA]</scope>
</reference>
<protein>
    <submittedName>
        <fullName evidence="2">Uncharacterized protein</fullName>
    </submittedName>
</protein>
<accession>W1NQX1</accession>
<dbReference type="AlphaFoldDB" id="W1NQX1"/>
<dbReference type="HOGENOM" id="CLU_112191_0_0_1"/>
<feature type="region of interest" description="Disordered" evidence="1">
    <location>
        <begin position="38"/>
        <end position="57"/>
    </location>
</feature>
<feature type="compositionally biased region" description="Polar residues" evidence="1">
    <location>
        <begin position="38"/>
        <end position="48"/>
    </location>
</feature>
<name>W1NQX1_AMBTC</name>
<keyword evidence="3" id="KW-1185">Reference proteome</keyword>
<gene>
    <name evidence="2" type="ORF">AMTR_s00108p00118030</name>
</gene>
<proteinExistence type="predicted"/>
<sequence>MKSPGGNNTVEDAIVIEEDESPVPMIEDELVDMINVNLNEPSSTSRPPQSKGEVRPLPHSHRVLSASTWFTNEGIVSEQLRIPFSVQIEGLDYLSAKISFMEYVMELWKVVPHLISRSSHEELIQLPELLLRTAVNLTVFRVPEAYKLKGIMEELSQMVGEILKLEGLILPLLNLSVGPLLDFYSDQPSIFGYAEGLLEKVKEGEYTALGGISL</sequence>
<evidence type="ECO:0000313" key="2">
    <source>
        <dbReference type="EMBL" id="ERM99346.1"/>
    </source>
</evidence>
<organism evidence="2 3">
    <name type="scientific">Amborella trichopoda</name>
    <dbReference type="NCBI Taxonomy" id="13333"/>
    <lineage>
        <taxon>Eukaryota</taxon>
        <taxon>Viridiplantae</taxon>
        <taxon>Streptophyta</taxon>
        <taxon>Embryophyta</taxon>
        <taxon>Tracheophyta</taxon>
        <taxon>Spermatophyta</taxon>
        <taxon>Magnoliopsida</taxon>
        <taxon>Amborellales</taxon>
        <taxon>Amborellaceae</taxon>
        <taxon>Amborella</taxon>
    </lineage>
</organism>